<accession>A0A382A002</accession>
<keyword evidence="1" id="KW-0808">Transferase</keyword>
<sequence length="103" mass="11268">MNKTALIALGGNALSPKGEQGNIYQQFSRTRESLAEIMEFVQQDYNICITHGNGPQVGNSLHRMDLTHEVVPPLPLGVCVAGTQGTIGYMIQQSLQNALREEK</sequence>
<dbReference type="GO" id="GO:0008804">
    <property type="term" value="F:carbamate kinase activity"/>
    <property type="evidence" value="ECO:0007669"/>
    <property type="project" value="InterPro"/>
</dbReference>
<dbReference type="InterPro" id="IPR003964">
    <property type="entry name" value="Carb_kinase"/>
</dbReference>
<evidence type="ECO:0000256" key="2">
    <source>
        <dbReference type="ARBA" id="ARBA00022777"/>
    </source>
</evidence>
<keyword evidence="2" id="KW-0418">Kinase</keyword>
<dbReference type="Gene3D" id="3.40.1160.10">
    <property type="entry name" value="Acetylglutamate kinase-like"/>
    <property type="match status" value="1"/>
</dbReference>
<dbReference type="PANTHER" id="PTHR30409:SF1">
    <property type="entry name" value="CARBAMATE KINASE-RELATED"/>
    <property type="match status" value="1"/>
</dbReference>
<dbReference type="EMBL" id="UINC01023347">
    <property type="protein sequence ID" value="SVA94830.1"/>
    <property type="molecule type" value="Genomic_DNA"/>
</dbReference>
<dbReference type="PRINTS" id="PR01469">
    <property type="entry name" value="CARBMTKINASE"/>
</dbReference>
<proteinExistence type="predicted"/>
<dbReference type="AlphaFoldDB" id="A0A382A002"/>
<protein>
    <submittedName>
        <fullName evidence="3">Uncharacterized protein</fullName>
    </submittedName>
</protein>
<feature type="non-terminal residue" evidence="3">
    <location>
        <position position="103"/>
    </location>
</feature>
<dbReference type="GO" id="GO:0005829">
    <property type="term" value="C:cytosol"/>
    <property type="evidence" value="ECO:0007669"/>
    <property type="project" value="TreeGrafter"/>
</dbReference>
<dbReference type="PANTHER" id="PTHR30409">
    <property type="entry name" value="CARBAMATE KINASE"/>
    <property type="match status" value="1"/>
</dbReference>
<dbReference type="InterPro" id="IPR036393">
    <property type="entry name" value="AceGlu_kinase-like_sf"/>
</dbReference>
<dbReference type="GO" id="GO:0019546">
    <property type="term" value="P:L-arginine deiminase pathway"/>
    <property type="evidence" value="ECO:0007669"/>
    <property type="project" value="TreeGrafter"/>
</dbReference>
<name>A0A382A002_9ZZZZ</name>
<evidence type="ECO:0000313" key="3">
    <source>
        <dbReference type="EMBL" id="SVA94830.1"/>
    </source>
</evidence>
<organism evidence="3">
    <name type="scientific">marine metagenome</name>
    <dbReference type="NCBI Taxonomy" id="408172"/>
    <lineage>
        <taxon>unclassified sequences</taxon>
        <taxon>metagenomes</taxon>
        <taxon>ecological metagenomes</taxon>
    </lineage>
</organism>
<reference evidence="3" key="1">
    <citation type="submission" date="2018-05" db="EMBL/GenBank/DDBJ databases">
        <authorList>
            <person name="Lanie J.A."/>
            <person name="Ng W.-L."/>
            <person name="Kazmierczak K.M."/>
            <person name="Andrzejewski T.M."/>
            <person name="Davidsen T.M."/>
            <person name="Wayne K.J."/>
            <person name="Tettelin H."/>
            <person name="Glass J.I."/>
            <person name="Rusch D."/>
            <person name="Podicherti R."/>
            <person name="Tsui H.-C.T."/>
            <person name="Winkler M.E."/>
        </authorList>
    </citation>
    <scope>NUCLEOTIDE SEQUENCE</scope>
</reference>
<gene>
    <name evidence="3" type="ORF">METZ01_LOCUS147684</name>
</gene>
<dbReference type="SUPFAM" id="SSF53633">
    <property type="entry name" value="Carbamate kinase-like"/>
    <property type="match status" value="1"/>
</dbReference>
<evidence type="ECO:0000256" key="1">
    <source>
        <dbReference type="ARBA" id="ARBA00022679"/>
    </source>
</evidence>